<reference evidence="1" key="1">
    <citation type="submission" date="2021-05" db="EMBL/GenBank/DDBJ databases">
        <authorList>
            <person name="Alioto T."/>
            <person name="Alioto T."/>
            <person name="Gomez Garrido J."/>
        </authorList>
    </citation>
    <scope>NUCLEOTIDE SEQUENCE</scope>
</reference>
<dbReference type="AlphaFoldDB" id="A0A8D8CCH5"/>
<proteinExistence type="predicted"/>
<dbReference type="EMBL" id="HBUE01118396">
    <property type="protein sequence ID" value="CAG6491306.1"/>
    <property type="molecule type" value="Transcribed_RNA"/>
</dbReference>
<organism evidence="1">
    <name type="scientific">Culex pipiens</name>
    <name type="common">House mosquito</name>
    <dbReference type="NCBI Taxonomy" id="7175"/>
    <lineage>
        <taxon>Eukaryota</taxon>
        <taxon>Metazoa</taxon>
        <taxon>Ecdysozoa</taxon>
        <taxon>Arthropoda</taxon>
        <taxon>Hexapoda</taxon>
        <taxon>Insecta</taxon>
        <taxon>Pterygota</taxon>
        <taxon>Neoptera</taxon>
        <taxon>Endopterygota</taxon>
        <taxon>Diptera</taxon>
        <taxon>Nematocera</taxon>
        <taxon>Culicoidea</taxon>
        <taxon>Culicidae</taxon>
        <taxon>Culicinae</taxon>
        <taxon>Culicini</taxon>
        <taxon>Culex</taxon>
        <taxon>Culex</taxon>
    </lineage>
</organism>
<protein>
    <submittedName>
        <fullName evidence="1">(northern house mosquito) hypothetical protein</fullName>
    </submittedName>
</protein>
<sequence>MQSRIRRQWVHLRREGGVLPGRRRHLRSARNLQLHRQLEEVDLRVQQGIRRRRSDLSSCSGMCRGRRLRHELAVFGRTVRLPGRIRAGHLRLLRAHRILRRSVLCGERHLHAGEETEHSVLPLP</sequence>
<dbReference type="EMBL" id="HBUE01118393">
    <property type="protein sequence ID" value="CAG6491300.1"/>
    <property type="molecule type" value="Transcribed_RNA"/>
</dbReference>
<evidence type="ECO:0000313" key="1">
    <source>
        <dbReference type="EMBL" id="CAG6491300.1"/>
    </source>
</evidence>
<accession>A0A8D8CCH5</accession>
<name>A0A8D8CCH5_CULPI</name>